<keyword evidence="2" id="KW-0560">Oxidoreductase</keyword>
<dbReference type="STRING" id="536979.SAMN04488055_2641"/>
<organism evidence="2 3">
    <name type="scientific">Chitinophaga niabensis</name>
    <dbReference type="NCBI Taxonomy" id="536979"/>
    <lineage>
        <taxon>Bacteria</taxon>
        <taxon>Pseudomonadati</taxon>
        <taxon>Bacteroidota</taxon>
        <taxon>Chitinophagia</taxon>
        <taxon>Chitinophagales</taxon>
        <taxon>Chitinophagaceae</taxon>
        <taxon>Chitinophaga</taxon>
    </lineage>
</organism>
<dbReference type="SUPFAM" id="SSF51197">
    <property type="entry name" value="Clavaminate synthase-like"/>
    <property type="match status" value="1"/>
</dbReference>
<proteinExistence type="predicted"/>
<dbReference type="InterPro" id="IPR008775">
    <property type="entry name" value="Phytyl_CoA_dOase-like"/>
</dbReference>
<keyword evidence="3" id="KW-1185">Reference proteome</keyword>
<evidence type="ECO:0000256" key="1">
    <source>
        <dbReference type="ARBA" id="ARBA00001954"/>
    </source>
</evidence>
<reference evidence="2 3" key="1">
    <citation type="submission" date="2016-11" db="EMBL/GenBank/DDBJ databases">
        <authorList>
            <person name="Jaros S."/>
            <person name="Januszkiewicz K."/>
            <person name="Wedrychowicz H."/>
        </authorList>
    </citation>
    <scope>NUCLEOTIDE SEQUENCE [LARGE SCALE GENOMIC DNA]</scope>
    <source>
        <strain evidence="2 3">DSM 24787</strain>
    </source>
</reference>
<dbReference type="PANTHER" id="PTHR20883:SF48">
    <property type="entry name" value="ECTOINE DIOXYGENASE"/>
    <property type="match status" value="1"/>
</dbReference>
<protein>
    <submittedName>
        <fullName evidence="2">Phytanoyl-CoA dioxygenase (PhyH)</fullName>
    </submittedName>
</protein>
<dbReference type="GO" id="GO:0016706">
    <property type="term" value="F:2-oxoglutarate-dependent dioxygenase activity"/>
    <property type="evidence" value="ECO:0007669"/>
    <property type="project" value="UniProtKB-ARBA"/>
</dbReference>
<gene>
    <name evidence="2" type="ORF">SAMN04488055_2641</name>
</gene>
<accession>A0A1N6G8S3</accession>
<dbReference type="PANTHER" id="PTHR20883">
    <property type="entry name" value="PHYTANOYL-COA DIOXYGENASE DOMAIN CONTAINING 1"/>
    <property type="match status" value="1"/>
</dbReference>
<name>A0A1N6G8S3_9BACT</name>
<dbReference type="Gene3D" id="2.60.120.620">
    <property type="entry name" value="q2cbj1_9rhob like domain"/>
    <property type="match status" value="1"/>
</dbReference>
<sequence>MNKTEQPVFRFEGTITNPQLQYFRKHGIIQFKNFVDRNTVQRFIHETENVQDQLLRYDIKKVNGIPLKFGQDETGAPFIQRIAFASQYSDTLSNFLKDKRLQALTQLLAPYDGRIGENEKDGLVVNHYVNTVESQFKQLGWHTDSPRDLFLGSRIMPMLNVGLHLDDCPLENGGLRVLPGTHHQGLFRLLFRKKYFIDNDPDKKEVGFDIEAGDLTIHDGRLWHRVQQSPFYGEKSRRRVMYIPIITGAYQPKHADSPTPFYHKLAQLGSLKNSGIAAFRSKEKNIPELNSL</sequence>
<dbReference type="AlphaFoldDB" id="A0A1N6G8S3"/>
<dbReference type="OrthoDB" id="976214at2"/>
<comment type="cofactor">
    <cofactor evidence="1">
        <name>Fe(2+)</name>
        <dbReference type="ChEBI" id="CHEBI:29033"/>
    </cofactor>
</comment>
<dbReference type="Pfam" id="PF05721">
    <property type="entry name" value="PhyH"/>
    <property type="match status" value="1"/>
</dbReference>
<dbReference type="GO" id="GO:0005506">
    <property type="term" value="F:iron ion binding"/>
    <property type="evidence" value="ECO:0007669"/>
    <property type="project" value="UniProtKB-ARBA"/>
</dbReference>
<dbReference type="Proteomes" id="UP000185003">
    <property type="component" value="Unassembled WGS sequence"/>
</dbReference>
<dbReference type="RefSeq" id="WP_074239684.1">
    <property type="nucleotide sequence ID" value="NZ_FSRA01000001.1"/>
</dbReference>
<dbReference type="EMBL" id="FSRA01000001">
    <property type="protein sequence ID" value="SIO03908.1"/>
    <property type="molecule type" value="Genomic_DNA"/>
</dbReference>
<keyword evidence="2" id="KW-0223">Dioxygenase</keyword>
<evidence type="ECO:0000313" key="2">
    <source>
        <dbReference type="EMBL" id="SIO03908.1"/>
    </source>
</evidence>
<evidence type="ECO:0000313" key="3">
    <source>
        <dbReference type="Proteomes" id="UP000185003"/>
    </source>
</evidence>